<dbReference type="PANTHER" id="PTHR45695">
    <property type="entry name" value="LEUCOKININ RECEPTOR-RELATED"/>
    <property type="match status" value="1"/>
</dbReference>
<evidence type="ECO:0000256" key="5">
    <source>
        <dbReference type="ARBA" id="ARBA00023136"/>
    </source>
</evidence>
<protein>
    <submittedName>
        <fullName evidence="12">HCRTR2</fullName>
    </submittedName>
</protein>
<feature type="transmembrane region" description="Helical" evidence="10">
    <location>
        <begin position="53"/>
        <end position="78"/>
    </location>
</feature>
<keyword evidence="13" id="KW-1185">Reference proteome</keyword>
<accession>A0A6J8CLU9</accession>
<sequence>MDNNFTANYTAQNLIPEINWCYNNCKLQPCEGVVQDVCRKVIADYIFPSLSEWFFIVINLVLFMSGLVGNALVCFVIWRSLQMHTVVNTFIFNLAFSDFLVILFCLPATLLQDVTETWYLGDTMCKIIHFIQTTSVSVSVLTLSAISVERYFAICQFWKVKPASKTISCILVIIWCVSCLISVPHIVYMAEFHTFPESMTSLLKFCKIEMDEDHYLGYNMLKITMLYVLPVLIMTFTYSVISRHLWKNELPGVSEEDQRPGKFASKSGPESQMRSRRRAAKMLITIVAVFVICFFVVHLIHVLRSFELVNKISNENVHIMIMLSHALVYLSSAVNPIIYNFMSAKFRKEFRVALSCCRKGRRLVFRPPQYTTSSGRNRGSIPRGSIPRSERFTMNTYTNKHGWFVASGILKKAVIQQDKYD</sequence>
<keyword evidence="5 10" id="KW-0472">Membrane</keyword>
<keyword evidence="3 10" id="KW-1133">Transmembrane helix</keyword>
<organism evidence="12 13">
    <name type="scientific">Mytilus coruscus</name>
    <name type="common">Sea mussel</name>
    <dbReference type="NCBI Taxonomy" id="42192"/>
    <lineage>
        <taxon>Eukaryota</taxon>
        <taxon>Metazoa</taxon>
        <taxon>Spiralia</taxon>
        <taxon>Lophotrochozoa</taxon>
        <taxon>Mollusca</taxon>
        <taxon>Bivalvia</taxon>
        <taxon>Autobranchia</taxon>
        <taxon>Pteriomorphia</taxon>
        <taxon>Mytilida</taxon>
        <taxon>Mytiloidea</taxon>
        <taxon>Mytilidae</taxon>
        <taxon>Mytilinae</taxon>
        <taxon>Mytilus</taxon>
    </lineage>
</organism>
<evidence type="ECO:0000256" key="8">
    <source>
        <dbReference type="RuleBase" id="RU000688"/>
    </source>
</evidence>
<keyword evidence="4 8" id="KW-0297">G-protein coupled receptor</keyword>
<evidence type="ECO:0000313" key="13">
    <source>
        <dbReference type="Proteomes" id="UP000507470"/>
    </source>
</evidence>
<proteinExistence type="inferred from homology"/>
<evidence type="ECO:0000256" key="6">
    <source>
        <dbReference type="ARBA" id="ARBA00023170"/>
    </source>
</evidence>
<dbReference type="InterPro" id="IPR000204">
    <property type="entry name" value="Orexin_rcpt"/>
</dbReference>
<evidence type="ECO:0000256" key="3">
    <source>
        <dbReference type="ARBA" id="ARBA00022989"/>
    </source>
</evidence>
<feature type="region of interest" description="Disordered" evidence="9">
    <location>
        <begin position="253"/>
        <end position="273"/>
    </location>
</feature>
<dbReference type="PANTHER" id="PTHR45695:SF15">
    <property type="entry name" value="OPSIN RH2"/>
    <property type="match status" value="1"/>
</dbReference>
<dbReference type="PRINTS" id="PR01064">
    <property type="entry name" value="OREXINR"/>
</dbReference>
<comment type="subcellular location">
    <subcellularLocation>
        <location evidence="1">Membrane</location>
        <topology evidence="1">Multi-pass membrane protein</topology>
    </subcellularLocation>
</comment>
<dbReference type="EMBL" id="CACVKT020005600">
    <property type="protein sequence ID" value="CAC5396012.1"/>
    <property type="molecule type" value="Genomic_DNA"/>
</dbReference>
<feature type="transmembrane region" description="Helical" evidence="10">
    <location>
        <begin position="169"/>
        <end position="190"/>
    </location>
</feature>
<name>A0A6J8CLU9_MYTCO</name>
<evidence type="ECO:0000256" key="1">
    <source>
        <dbReference type="ARBA" id="ARBA00004141"/>
    </source>
</evidence>
<evidence type="ECO:0000256" key="9">
    <source>
        <dbReference type="SAM" id="MobiDB-lite"/>
    </source>
</evidence>
<evidence type="ECO:0000256" key="7">
    <source>
        <dbReference type="ARBA" id="ARBA00023224"/>
    </source>
</evidence>
<feature type="transmembrane region" description="Helical" evidence="10">
    <location>
        <begin position="220"/>
        <end position="241"/>
    </location>
</feature>
<dbReference type="AlphaFoldDB" id="A0A6J8CLU9"/>
<dbReference type="GO" id="GO:0005886">
    <property type="term" value="C:plasma membrane"/>
    <property type="evidence" value="ECO:0007669"/>
    <property type="project" value="TreeGrafter"/>
</dbReference>
<reference evidence="12 13" key="1">
    <citation type="submission" date="2020-06" db="EMBL/GenBank/DDBJ databases">
        <authorList>
            <person name="Li R."/>
            <person name="Bekaert M."/>
        </authorList>
    </citation>
    <scope>NUCLEOTIDE SEQUENCE [LARGE SCALE GENOMIC DNA]</scope>
    <source>
        <strain evidence="13">wild</strain>
    </source>
</reference>
<dbReference type="PROSITE" id="PS00237">
    <property type="entry name" value="G_PROTEIN_RECEP_F1_1"/>
    <property type="match status" value="1"/>
</dbReference>
<keyword evidence="7 8" id="KW-0807">Transducer</keyword>
<dbReference type="PROSITE" id="PS50262">
    <property type="entry name" value="G_PROTEIN_RECEP_F1_2"/>
    <property type="match status" value="1"/>
</dbReference>
<gene>
    <name evidence="12" type="ORF">MCOR_30621</name>
</gene>
<keyword evidence="2 8" id="KW-0812">Transmembrane</keyword>
<evidence type="ECO:0000313" key="12">
    <source>
        <dbReference type="EMBL" id="CAC5396012.1"/>
    </source>
</evidence>
<keyword evidence="6 8" id="KW-0675">Receptor</keyword>
<feature type="transmembrane region" description="Helical" evidence="10">
    <location>
        <begin position="282"/>
        <end position="300"/>
    </location>
</feature>
<dbReference type="InterPro" id="IPR000276">
    <property type="entry name" value="GPCR_Rhodpsn"/>
</dbReference>
<comment type="similarity">
    <text evidence="8">Belongs to the G-protein coupled receptor 1 family.</text>
</comment>
<dbReference type="InterPro" id="IPR017452">
    <property type="entry name" value="GPCR_Rhodpsn_7TM"/>
</dbReference>
<dbReference type="GO" id="GO:0016499">
    <property type="term" value="F:orexin receptor activity"/>
    <property type="evidence" value="ECO:0007669"/>
    <property type="project" value="InterPro"/>
</dbReference>
<evidence type="ECO:0000256" key="10">
    <source>
        <dbReference type="SAM" id="Phobius"/>
    </source>
</evidence>
<evidence type="ECO:0000256" key="2">
    <source>
        <dbReference type="ARBA" id="ARBA00022692"/>
    </source>
</evidence>
<feature type="transmembrane region" description="Helical" evidence="10">
    <location>
        <begin position="130"/>
        <end position="148"/>
    </location>
</feature>
<feature type="domain" description="G-protein coupled receptors family 1 profile" evidence="11">
    <location>
        <begin position="69"/>
        <end position="339"/>
    </location>
</feature>
<dbReference type="Gene3D" id="1.20.1070.10">
    <property type="entry name" value="Rhodopsin 7-helix transmembrane proteins"/>
    <property type="match status" value="1"/>
</dbReference>
<dbReference type="Proteomes" id="UP000507470">
    <property type="component" value="Unassembled WGS sequence"/>
</dbReference>
<dbReference type="GO" id="GO:0007631">
    <property type="term" value="P:feeding behavior"/>
    <property type="evidence" value="ECO:0007669"/>
    <property type="project" value="InterPro"/>
</dbReference>
<dbReference type="PRINTS" id="PR00237">
    <property type="entry name" value="GPCRRHODOPSN"/>
</dbReference>
<feature type="transmembrane region" description="Helical" evidence="10">
    <location>
        <begin position="320"/>
        <end position="341"/>
    </location>
</feature>
<evidence type="ECO:0000256" key="4">
    <source>
        <dbReference type="ARBA" id="ARBA00023040"/>
    </source>
</evidence>
<dbReference type="Pfam" id="PF00001">
    <property type="entry name" value="7tm_1"/>
    <property type="match status" value="1"/>
</dbReference>
<evidence type="ECO:0000259" key="11">
    <source>
        <dbReference type="PROSITE" id="PS50262"/>
    </source>
</evidence>
<feature type="transmembrane region" description="Helical" evidence="10">
    <location>
        <begin position="90"/>
        <end position="110"/>
    </location>
</feature>
<dbReference type="OrthoDB" id="5987936at2759"/>
<dbReference type="SUPFAM" id="SSF81321">
    <property type="entry name" value="Family A G protein-coupled receptor-like"/>
    <property type="match status" value="1"/>
</dbReference>